<name>V5Z808_9GAMM</name>
<comment type="caution">
    <text evidence="1">The sequence shown here is derived from an EMBL/GenBank/DDBJ whole genome shotgun (WGS) entry which is preliminary data.</text>
</comment>
<sequence length="41" mass="4773">MPYLDHKALFSFCLLCLEFAFIAFIDKTYCTPPFVGNTQCY</sequence>
<evidence type="ECO:0000313" key="1">
    <source>
        <dbReference type="EMBL" id="CCG87389.1"/>
    </source>
</evidence>
<dbReference type="EMBL" id="CAHS01000015">
    <property type="protein sequence ID" value="CCG87389.1"/>
    <property type="molecule type" value="Genomic_DNA"/>
</dbReference>
<keyword evidence="2" id="KW-1185">Reference proteome</keyword>
<proteinExistence type="predicted"/>
<dbReference type="Proteomes" id="UP000018217">
    <property type="component" value="Unassembled WGS sequence"/>
</dbReference>
<reference evidence="1 2" key="1">
    <citation type="journal article" date="2013" name="Syst. Appl. Microbiol.">
        <title>Phylogenetic position and virulence apparatus of the pear flower necrosis pathogen Erwinia piriflorinigrans CFBP 5888T as assessed by comparative genomics.</title>
        <authorList>
            <person name="Smits T.H."/>
            <person name="Rezzonico F."/>
            <person name="Lopez M.M."/>
            <person name="Blom J."/>
            <person name="Goesmann A."/>
            <person name="Frey J.E."/>
            <person name="Duffy B."/>
        </authorList>
    </citation>
    <scope>NUCLEOTIDE SEQUENCE [LARGE SCALE GENOMIC DNA]</scope>
    <source>
        <strain evidence="2">CFBP5888</strain>
    </source>
</reference>
<evidence type="ECO:0000313" key="2">
    <source>
        <dbReference type="Proteomes" id="UP000018217"/>
    </source>
</evidence>
<dbReference type="AlphaFoldDB" id="V5Z808"/>
<gene>
    <name evidence="1" type="ORF">EPIR_2024</name>
</gene>
<accession>V5Z808</accession>
<protein>
    <submittedName>
        <fullName evidence="1">Uncharacterized protein</fullName>
    </submittedName>
</protein>
<dbReference type="STRING" id="1161919.EPIR_2024"/>
<organism evidence="1 2">
    <name type="scientific">Erwinia piriflorinigrans CFBP 5888</name>
    <dbReference type="NCBI Taxonomy" id="1161919"/>
    <lineage>
        <taxon>Bacteria</taxon>
        <taxon>Pseudomonadati</taxon>
        <taxon>Pseudomonadota</taxon>
        <taxon>Gammaproteobacteria</taxon>
        <taxon>Enterobacterales</taxon>
        <taxon>Erwiniaceae</taxon>
        <taxon>Erwinia</taxon>
    </lineage>
</organism>